<name>A0A6J7PQ34_9ZZZZ</name>
<evidence type="ECO:0000313" key="1">
    <source>
        <dbReference type="EMBL" id="CAB5004124.1"/>
    </source>
</evidence>
<protein>
    <submittedName>
        <fullName evidence="1">Unannotated protein</fullName>
    </submittedName>
</protein>
<dbReference type="AlphaFoldDB" id="A0A6J7PQ34"/>
<gene>
    <name evidence="1" type="ORF">UFOPK4065_00516</name>
</gene>
<sequence>MNSFVNSFSIELCTNNLCADIQACPEERYADVARLRAAAEISASARTTFAALEPSSNTTFLIPAAFKTAKPAGTPPVILIIRTRGSRTRGSIASSTSPMITLNAPSGNPARLNAAASHRAEMGV</sequence>
<accession>A0A6J7PQ34</accession>
<organism evidence="1">
    <name type="scientific">freshwater metagenome</name>
    <dbReference type="NCBI Taxonomy" id="449393"/>
    <lineage>
        <taxon>unclassified sequences</taxon>
        <taxon>metagenomes</taxon>
        <taxon>ecological metagenomes</taxon>
    </lineage>
</organism>
<reference evidence="1" key="1">
    <citation type="submission" date="2020-05" db="EMBL/GenBank/DDBJ databases">
        <authorList>
            <person name="Chiriac C."/>
            <person name="Salcher M."/>
            <person name="Ghai R."/>
            <person name="Kavagutti S V."/>
        </authorList>
    </citation>
    <scope>NUCLEOTIDE SEQUENCE</scope>
</reference>
<dbReference type="EMBL" id="CAFBPE010000028">
    <property type="protein sequence ID" value="CAB5004124.1"/>
    <property type="molecule type" value="Genomic_DNA"/>
</dbReference>
<proteinExistence type="predicted"/>